<keyword evidence="2" id="KW-0012">Acyltransferase</keyword>
<accession>D8FSR3</accession>
<protein>
    <submittedName>
        <fullName evidence="3">Arylamine N-acetyltransferase 1</fullName>
    </submittedName>
</protein>
<sequence length="296" mass="33639">MAELPKYSPKQLAEYLDRIKLPASQHARDPLEFLTQLVQKQLVYVPFETLSLHYSTHKNVSLDAEDLHQKIVHKRRGGYCLENNSFFGTVLRSLGFHVFGVICRITMATRARSHMANIVTIDNKRYLVDVGYGADGPCTPLPLDSSTIKDGLPNQQLKLEHRTLPQHLDSKQKVWVYSQKRGSEDWVDIYHFPDVEFFPLDFDILNHHAMTKSLWASTVVAQRFTLNEDGLTISGTLLLVRDELKAGNSSPQKMKVVKKLENEEQRLDALKEHFSISLTEEEQSAVRGSAVELGLA</sequence>
<dbReference type="SUPFAM" id="SSF54001">
    <property type="entry name" value="Cysteine proteinases"/>
    <property type="match status" value="1"/>
</dbReference>
<organism evidence="3">
    <name type="scientific">Fusarium solani</name>
    <name type="common">Filamentous fungus</name>
    <dbReference type="NCBI Taxonomy" id="169388"/>
    <lineage>
        <taxon>Eukaryota</taxon>
        <taxon>Fungi</taxon>
        <taxon>Dikarya</taxon>
        <taxon>Ascomycota</taxon>
        <taxon>Pezizomycotina</taxon>
        <taxon>Sordariomycetes</taxon>
        <taxon>Hypocreomycetidae</taxon>
        <taxon>Hypocreales</taxon>
        <taxon>Nectriaceae</taxon>
        <taxon>Fusarium</taxon>
        <taxon>Fusarium solani species complex</taxon>
    </lineage>
</organism>
<dbReference type="PANTHER" id="PTHR11786:SF0">
    <property type="entry name" value="ARYLAMINE N-ACETYLTRANSFERASE 4-RELATED"/>
    <property type="match status" value="1"/>
</dbReference>
<evidence type="ECO:0000256" key="1">
    <source>
        <dbReference type="ARBA" id="ARBA00006547"/>
    </source>
</evidence>
<proteinExistence type="inferred from homology"/>
<dbReference type="Pfam" id="PF00797">
    <property type="entry name" value="Acetyltransf_2"/>
    <property type="match status" value="1"/>
</dbReference>
<name>D8FSR3_FUSSL</name>
<dbReference type="PANTHER" id="PTHR11786">
    <property type="entry name" value="N-HYDROXYARYLAMINE O-ACETYLTRANSFERASE"/>
    <property type="match status" value="1"/>
</dbReference>
<dbReference type="Gene3D" id="3.30.2140.20">
    <property type="match status" value="1"/>
</dbReference>
<reference evidence="3" key="1">
    <citation type="journal article" date="2010" name="FEBS Lett.">
        <title>Comparative genomic and phylogenetic investigation of the xenobiotic metabolizing arylamine N-acetyltransferase enzyme family.</title>
        <authorList>
            <person name="Glenn A.E."/>
            <person name="Karagianni E.P."/>
            <person name="Ulndreaj A."/>
            <person name="Boukouvala S."/>
        </authorList>
    </citation>
    <scope>NUCLEOTIDE SEQUENCE</scope>
    <source>
        <strain evidence="3">MpVI 77-13-4</strain>
    </source>
</reference>
<dbReference type="GO" id="GO:0016407">
    <property type="term" value="F:acetyltransferase activity"/>
    <property type="evidence" value="ECO:0007669"/>
    <property type="project" value="InterPro"/>
</dbReference>
<dbReference type="InterPro" id="IPR001447">
    <property type="entry name" value="Arylamine_N-AcTrfase"/>
</dbReference>
<dbReference type="InterPro" id="IPR038765">
    <property type="entry name" value="Papain-like_cys_pep_sf"/>
</dbReference>
<gene>
    <name evidence="3" type="primary">nat1</name>
</gene>
<dbReference type="AlphaFoldDB" id="D8FSR3"/>
<dbReference type="PRINTS" id="PR01543">
    <property type="entry name" value="ANATRNSFRASE"/>
</dbReference>
<keyword evidence="2 3" id="KW-0808">Transferase</keyword>
<dbReference type="InterPro" id="IPR053710">
    <property type="entry name" value="Arylamine_NAT_domain_sf"/>
</dbReference>
<comment type="similarity">
    <text evidence="1 2">Belongs to the arylamine N-acetyltransferase family.</text>
</comment>
<dbReference type="EMBL" id="BN001395">
    <property type="protein sequence ID" value="CBL43301.1"/>
    <property type="molecule type" value="Genomic_DNA"/>
</dbReference>
<dbReference type="VEuPathDB" id="FungiDB:B0J15DRAFT_473633"/>
<evidence type="ECO:0000256" key="2">
    <source>
        <dbReference type="RuleBase" id="RU003452"/>
    </source>
</evidence>
<evidence type="ECO:0000313" key="3">
    <source>
        <dbReference type="EMBL" id="CBL43301.1"/>
    </source>
</evidence>